<keyword evidence="2" id="KW-1185">Reference proteome</keyword>
<accession>A0A840WNN4</accession>
<dbReference type="GO" id="GO:0006508">
    <property type="term" value="P:proteolysis"/>
    <property type="evidence" value="ECO:0007669"/>
    <property type="project" value="UniProtKB-KW"/>
</dbReference>
<organism evidence="1 2">
    <name type="scientific">Nocardiopsis metallicus</name>
    <dbReference type="NCBI Taxonomy" id="179819"/>
    <lineage>
        <taxon>Bacteria</taxon>
        <taxon>Bacillati</taxon>
        <taxon>Actinomycetota</taxon>
        <taxon>Actinomycetes</taxon>
        <taxon>Streptosporangiales</taxon>
        <taxon>Nocardiopsidaceae</taxon>
        <taxon>Nocardiopsis</taxon>
    </lineage>
</organism>
<proteinExistence type="predicted"/>
<dbReference type="Gene3D" id="3.30.2010.10">
    <property type="entry name" value="Metalloproteases ('zincins'), catalytic domain"/>
    <property type="match status" value="1"/>
</dbReference>
<protein>
    <submittedName>
        <fullName evidence="1">Zn-dependent protease with chaperone function</fullName>
    </submittedName>
</protein>
<keyword evidence="1" id="KW-0645">Protease</keyword>
<sequence>MPHVTPQGEHSPACAVYGVPGCDSAPERWSTPQPSLHGHARELCSVDTDEEVVPAAAHPWEKPLLALCVAVSVGLLAMALRLVWSVSGSVSGSVPWTALALFTAPLTCWTVRGLRYARERAESVRISPTQFPEAYRMVVSLSAEMGLARAPEAYVRLGPVSARADAAAHGLRRYLVLPDALFDGGGRLRDPNALAFLIAHQIGHVAAGHTGYWRRVATIGAELVPGLGAALSRAAEYTADNHAHAHLPEGAHAVRLFAGGPNLYTRVNMGEMAARARTDRGGSLLLYHLLSRRPSSTRRMAALRDRTRRGRVFL</sequence>
<keyword evidence="1" id="KW-0378">Hydrolase</keyword>
<evidence type="ECO:0000313" key="2">
    <source>
        <dbReference type="Proteomes" id="UP000579647"/>
    </source>
</evidence>
<dbReference type="PANTHER" id="PTHR43221">
    <property type="entry name" value="PROTEASE HTPX"/>
    <property type="match status" value="1"/>
</dbReference>
<reference evidence="1 2" key="1">
    <citation type="submission" date="2020-08" db="EMBL/GenBank/DDBJ databases">
        <title>Sequencing the genomes of 1000 actinobacteria strains.</title>
        <authorList>
            <person name="Klenk H.-P."/>
        </authorList>
    </citation>
    <scope>NUCLEOTIDE SEQUENCE [LARGE SCALE GENOMIC DNA]</scope>
    <source>
        <strain evidence="1 2">DSM 44598</strain>
    </source>
</reference>
<gene>
    <name evidence="1" type="ORF">HNR07_004503</name>
</gene>
<dbReference type="CDD" id="cd07325">
    <property type="entry name" value="M48_Ste24p_like"/>
    <property type="match status" value="1"/>
</dbReference>
<dbReference type="RefSeq" id="WP_246420438.1">
    <property type="nucleotide sequence ID" value="NZ_BAAAKM010000111.1"/>
</dbReference>
<evidence type="ECO:0000313" key="1">
    <source>
        <dbReference type="EMBL" id="MBB5493366.1"/>
    </source>
</evidence>
<dbReference type="Proteomes" id="UP000579647">
    <property type="component" value="Unassembled WGS sequence"/>
</dbReference>
<dbReference type="AlphaFoldDB" id="A0A840WNN4"/>
<comment type="caution">
    <text evidence="1">The sequence shown here is derived from an EMBL/GenBank/DDBJ whole genome shotgun (WGS) entry which is preliminary data.</text>
</comment>
<dbReference type="PANTHER" id="PTHR43221:SF1">
    <property type="entry name" value="PROTEASE HTPX"/>
    <property type="match status" value="1"/>
</dbReference>
<dbReference type="InterPro" id="IPR050083">
    <property type="entry name" value="HtpX_protease"/>
</dbReference>
<name>A0A840WNN4_9ACTN</name>
<dbReference type="GO" id="GO:0008233">
    <property type="term" value="F:peptidase activity"/>
    <property type="evidence" value="ECO:0007669"/>
    <property type="project" value="UniProtKB-KW"/>
</dbReference>
<dbReference type="EMBL" id="JACHDO010000001">
    <property type="protein sequence ID" value="MBB5493366.1"/>
    <property type="molecule type" value="Genomic_DNA"/>
</dbReference>